<dbReference type="OrthoDB" id="3741380at2759"/>
<evidence type="ECO:0000313" key="1">
    <source>
        <dbReference type="EMBL" id="KAF1973033.1"/>
    </source>
</evidence>
<proteinExistence type="predicted"/>
<reference evidence="1" key="1">
    <citation type="journal article" date="2020" name="Stud. Mycol.">
        <title>101 Dothideomycetes genomes: a test case for predicting lifestyles and emergence of pathogens.</title>
        <authorList>
            <person name="Haridas S."/>
            <person name="Albert R."/>
            <person name="Binder M."/>
            <person name="Bloem J."/>
            <person name="Labutti K."/>
            <person name="Salamov A."/>
            <person name="Andreopoulos B."/>
            <person name="Baker S."/>
            <person name="Barry K."/>
            <person name="Bills G."/>
            <person name="Bluhm B."/>
            <person name="Cannon C."/>
            <person name="Castanera R."/>
            <person name="Culley D."/>
            <person name="Daum C."/>
            <person name="Ezra D."/>
            <person name="Gonzalez J."/>
            <person name="Henrissat B."/>
            <person name="Kuo A."/>
            <person name="Liang C."/>
            <person name="Lipzen A."/>
            <person name="Lutzoni F."/>
            <person name="Magnuson J."/>
            <person name="Mondo S."/>
            <person name="Nolan M."/>
            <person name="Ohm R."/>
            <person name="Pangilinan J."/>
            <person name="Park H.-J."/>
            <person name="Ramirez L."/>
            <person name="Alfaro M."/>
            <person name="Sun H."/>
            <person name="Tritt A."/>
            <person name="Yoshinaga Y."/>
            <person name="Zwiers L.-H."/>
            <person name="Turgeon B."/>
            <person name="Goodwin S."/>
            <person name="Spatafora J."/>
            <person name="Crous P."/>
            <person name="Grigoriev I."/>
        </authorList>
    </citation>
    <scope>NUCLEOTIDE SEQUENCE</scope>
    <source>
        <strain evidence="1">CBS 107.79</strain>
    </source>
</reference>
<accession>A0A6A5V6G9</accession>
<dbReference type="Proteomes" id="UP000800036">
    <property type="component" value="Unassembled WGS sequence"/>
</dbReference>
<name>A0A6A5V6G9_9PLEO</name>
<evidence type="ECO:0000313" key="2">
    <source>
        <dbReference type="Proteomes" id="UP000800036"/>
    </source>
</evidence>
<dbReference type="AlphaFoldDB" id="A0A6A5V6G9"/>
<keyword evidence="2" id="KW-1185">Reference proteome</keyword>
<gene>
    <name evidence="1" type="ORF">BU23DRAFT_554576</name>
</gene>
<sequence length="310" mass="34937">MAVRLLLPSLPPELRDLIYAQTISNSAHAATNGLPFTRKIYDSSHTRVEIMPVHYGNAGLLALQRYRYLEGDEYANWTLANAVQLRITVLFKGHVNTFVQEHWDKKIATHLKNLAKRYPWLRKVADYDVKILWRPCSWAPSKKKRRAGAIAKRMVEVLTQEMDAHVRAKRGNVHAGLYVAKWVVGDLGVRGQALGLGEFVWDVEEGFAKTQVREMGIAVGDEESGRPETCGYLPSHFKAIPGITTATNKEHRFKSVCRRKLQQDQEDDVVFEGGDDDDDDVEPSTQRAMLATAEEISGFGQANAHVQTQR</sequence>
<organism evidence="1 2">
    <name type="scientific">Bimuria novae-zelandiae CBS 107.79</name>
    <dbReference type="NCBI Taxonomy" id="1447943"/>
    <lineage>
        <taxon>Eukaryota</taxon>
        <taxon>Fungi</taxon>
        <taxon>Dikarya</taxon>
        <taxon>Ascomycota</taxon>
        <taxon>Pezizomycotina</taxon>
        <taxon>Dothideomycetes</taxon>
        <taxon>Pleosporomycetidae</taxon>
        <taxon>Pleosporales</taxon>
        <taxon>Massarineae</taxon>
        <taxon>Didymosphaeriaceae</taxon>
        <taxon>Bimuria</taxon>
    </lineage>
</organism>
<dbReference type="EMBL" id="ML976683">
    <property type="protein sequence ID" value="KAF1973033.1"/>
    <property type="molecule type" value="Genomic_DNA"/>
</dbReference>
<protein>
    <submittedName>
        <fullName evidence="1">Uncharacterized protein</fullName>
    </submittedName>
</protein>